<dbReference type="RefSeq" id="WP_003799966.1">
    <property type="nucleotide sequence ID" value="NZ_JAPKNB010000013.1"/>
</dbReference>
<feature type="transmembrane region" description="Helical" evidence="3">
    <location>
        <begin position="157"/>
        <end position="175"/>
    </location>
</feature>
<feature type="region of interest" description="Disordered" evidence="2">
    <location>
        <begin position="199"/>
        <end position="238"/>
    </location>
</feature>
<keyword evidence="3" id="KW-0472">Membrane</keyword>
<feature type="region of interest" description="Disordered" evidence="2">
    <location>
        <begin position="1"/>
        <end position="69"/>
    </location>
</feature>
<organism evidence="4 5">
    <name type="scientific">Alcaligenes phenolicus</name>
    <dbReference type="NCBI Taxonomy" id="232846"/>
    <lineage>
        <taxon>Bacteria</taxon>
        <taxon>Pseudomonadati</taxon>
        <taxon>Pseudomonadota</taxon>
        <taxon>Betaproteobacteria</taxon>
        <taxon>Burkholderiales</taxon>
        <taxon>Alcaligenaceae</taxon>
        <taxon>Alcaligenes</taxon>
    </lineage>
</organism>
<keyword evidence="1" id="KW-0175">Coiled coil</keyword>
<evidence type="ECO:0000313" key="4">
    <source>
        <dbReference type="EMBL" id="MCX5566968.1"/>
    </source>
</evidence>
<dbReference type="Proteomes" id="UP001208074">
    <property type="component" value="Unassembled WGS sequence"/>
</dbReference>
<feature type="compositionally biased region" description="Basic and acidic residues" evidence="2">
    <location>
        <begin position="13"/>
        <end position="63"/>
    </location>
</feature>
<reference evidence="4" key="1">
    <citation type="submission" date="2022-11" db="EMBL/GenBank/DDBJ databases">
        <title>Biodiversity and phylogenetic relationships of bacteria.</title>
        <authorList>
            <person name="Machado R.A.R."/>
            <person name="Bhat A."/>
            <person name="Loulou A."/>
            <person name="Kallel S."/>
        </authorList>
    </citation>
    <scope>NUCLEOTIDE SEQUENCE</scope>
    <source>
        <strain evidence="4">DSM 16503</strain>
    </source>
</reference>
<gene>
    <name evidence="4" type="ORF">OSH02_16485</name>
</gene>
<comment type="caution">
    <text evidence="4">The sequence shown here is derived from an EMBL/GenBank/DDBJ whole genome shotgun (WGS) entry which is preliminary data.</text>
</comment>
<protein>
    <submittedName>
        <fullName evidence="4">Uncharacterized protein</fullName>
    </submittedName>
</protein>
<evidence type="ECO:0000256" key="2">
    <source>
        <dbReference type="SAM" id="MobiDB-lite"/>
    </source>
</evidence>
<evidence type="ECO:0000256" key="3">
    <source>
        <dbReference type="SAM" id="Phobius"/>
    </source>
</evidence>
<proteinExistence type="predicted"/>
<dbReference type="EMBL" id="JAPKNB010000013">
    <property type="protein sequence ID" value="MCX5566968.1"/>
    <property type="molecule type" value="Genomic_DNA"/>
</dbReference>
<evidence type="ECO:0000256" key="1">
    <source>
        <dbReference type="SAM" id="Coils"/>
    </source>
</evidence>
<feature type="coiled-coil region" evidence="1">
    <location>
        <begin position="279"/>
        <end position="306"/>
    </location>
</feature>
<feature type="compositionally biased region" description="Low complexity" evidence="2">
    <location>
        <begin position="1"/>
        <end position="12"/>
    </location>
</feature>
<name>A0AAW5W1J7_9BURK</name>
<keyword evidence="3" id="KW-1133">Transmembrane helix</keyword>
<evidence type="ECO:0000313" key="5">
    <source>
        <dbReference type="Proteomes" id="UP001208074"/>
    </source>
</evidence>
<dbReference type="AlphaFoldDB" id="A0AAW5W1J7"/>
<accession>A0AAW5W1J7</accession>
<sequence>MNQQDQQWQQQQDDLRRREQAEQLERERLERLEHERMEQDQQLERERQEKLDQHDYDSRRELEDATPNKPGVLRTLMQILFSRKEPTASVEEQNVEPVFSSVVDPLTETQNNEAVTDFFAEQENQPQAASVTPSPLASAALTDAPTLKKKTGYPWKLILALVLFAVLLLSWKYLFNQPVVEQTAALSAAEPSLAEIEDQVAPVEDEEKGSEPSPAPTTSELGNVEKASDMPMGTDPIDTAESTEFQELSIDLGESFPSNLETSQASYAVQETPTFEVQISSLQRDVNEIRQLLNELLQQNEQLIALSTPAPTPEPEPEAVPVVEPAPVKKPVTRRAKAAPKPSVRLVSVDMWDGKPSVVVASTRAGDNQTLVMRPGDTVNGVTLQSASASERSASFLVNGKTTKLTVEGQ</sequence>
<keyword evidence="3" id="KW-0812">Transmembrane</keyword>
<feature type="compositionally biased region" description="Acidic residues" evidence="2">
    <location>
        <begin position="199"/>
        <end position="208"/>
    </location>
</feature>